<protein>
    <recommendedName>
        <fullName evidence="2">J domain-containing protein</fullName>
    </recommendedName>
</protein>
<keyword evidence="1" id="KW-1133">Transmembrane helix</keyword>
<feature type="transmembrane region" description="Helical" evidence="1">
    <location>
        <begin position="261"/>
        <end position="279"/>
    </location>
</feature>
<keyword evidence="4" id="KW-1185">Reference proteome</keyword>
<dbReference type="Gene3D" id="1.10.287.110">
    <property type="entry name" value="DnaJ domain"/>
    <property type="match status" value="1"/>
</dbReference>
<dbReference type="PANTHER" id="PTHR43096">
    <property type="entry name" value="DNAJ HOMOLOG 1, MITOCHONDRIAL-RELATED"/>
    <property type="match status" value="1"/>
</dbReference>
<reference evidence="4" key="1">
    <citation type="journal article" date="2024" name="IScience">
        <title>Strigolactones Initiate the Formation of Haustorium-like Structures in Castilleja.</title>
        <authorList>
            <person name="Buerger M."/>
            <person name="Peterson D."/>
            <person name="Chory J."/>
        </authorList>
    </citation>
    <scope>NUCLEOTIDE SEQUENCE [LARGE SCALE GENOMIC DNA]</scope>
</reference>
<dbReference type="AlphaFoldDB" id="A0ABD3C7D5"/>
<sequence>MQAYGYLMLGPAPSPFDGGGCCRWIGQSPLGNSQCRRRFAVSSTVSGGRNHYDVLGVLPNASPSDIKKAYRLLALKYHPDVNKEVGASEDFKSIRLAYDILIDETTRIEYDRALHHHQSAKRPLVDDWTINLEYEDELRLHRWAYLKRKRQRTEKPWGQYTYEDQFSFNDGADVAYEEENQDEERGSFIEVLRSAFISLFLMKTVGIGLSLTFSGIMALIDPKLDTGYKLGYIFAWVMGSRGGILLTIFLSFASWVCGKTSSSVVALVVVAMWFGSNLVRYTTIPRGALLALLYMSFKLQVDLT</sequence>
<dbReference type="PRINTS" id="PR00625">
    <property type="entry name" value="JDOMAIN"/>
</dbReference>
<dbReference type="PROSITE" id="PS50076">
    <property type="entry name" value="DNAJ_2"/>
    <property type="match status" value="1"/>
</dbReference>
<comment type="caution">
    <text evidence="3">The sequence shown here is derived from an EMBL/GenBank/DDBJ whole genome shotgun (WGS) entry which is preliminary data.</text>
</comment>
<dbReference type="PROSITE" id="PS00636">
    <property type="entry name" value="DNAJ_1"/>
    <property type="match status" value="1"/>
</dbReference>
<evidence type="ECO:0000256" key="1">
    <source>
        <dbReference type="SAM" id="Phobius"/>
    </source>
</evidence>
<dbReference type="SMART" id="SM00271">
    <property type="entry name" value="DnaJ"/>
    <property type="match status" value="1"/>
</dbReference>
<dbReference type="Pfam" id="PF00226">
    <property type="entry name" value="DnaJ"/>
    <property type="match status" value="1"/>
</dbReference>
<dbReference type="Proteomes" id="UP001632038">
    <property type="component" value="Unassembled WGS sequence"/>
</dbReference>
<dbReference type="CDD" id="cd06257">
    <property type="entry name" value="DnaJ"/>
    <property type="match status" value="1"/>
</dbReference>
<feature type="transmembrane region" description="Helical" evidence="1">
    <location>
        <begin position="232"/>
        <end position="255"/>
    </location>
</feature>
<dbReference type="SUPFAM" id="SSF46565">
    <property type="entry name" value="Chaperone J-domain"/>
    <property type="match status" value="1"/>
</dbReference>
<keyword evidence="1" id="KW-0472">Membrane</keyword>
<name>A0ABD3C7D5_9LAMI</name>
<dbReference type="InterPro" id="IPR018253">
    <property type="entry name" value="DnaJ_domain_CS"/>
</dbReference>
<dbReference type="PANTHER" id="PTHR43096:SF58">
    <property type="entry name" value="CHAPERONE DNAJ-DOMAIN SUPERFAMILY PROTEIN"/>
    <property type="match status" value="1"/>
</dbReference>
<dbReference type="InterPro" id="IPR001623">
    <property type="entry name" value="DnaJ_domain"/>
</dbReference>
<organism evidence="3 4">
    <name type="scientific">Castilleja foliolosa</name>
    <dbReference type="NCBI Taxonomy" id="1961234"/>
    <lineage>
        <taxon>Eukaryota</taxon>
        <taxon>Viridiplantae</taxon>
        <taxon>Streptophyta</taxon>
        <taxon>Embryophyta</taxon>
        <taxon>Tracheophyta</taxon>
        <taxon>Spermatophyta</taxon>
        <taxon>Magnoliopsida</taxon>
        <taxon>eudicotyledons</taxon>
        <taxon>Gunneridae</taxon>
        <taxon>Pentapetalae</taxon>
        <taxon>asterids</taxon>
        <taxon>lamiids</taxon>
        <taxon>Lamiales</taxon>
        <taxon>Orobanchaceae</taxon>
        <taxon>Pedicularideae</taxon>
        <taxon>Castillejinae</taxon>
        <taxon>Castilleja</taxon>
    </lineage>
</organism>
<keyword evidence="1" id="KW-0812">Transmembrane</keyword>
<evidence type="ECO:0000259" key="2">
    <source>
        <dbReference type="PROSITE" id="PS50076"/>
    </source>
</evidence>
<accession>A0ABD3C7D5</accession>
<evidence type="ECO:0000313" key="3">
    <source>
        <dbReference type="EMBL" id="KAL3625484.1"/>
    </source>
</evidence>
<proteinExistence type="predicted"/>
<feature type="domain" description="J" evidence="2">
    <location>
        <begin position="50"/>
        <end position="114"/>
    </location>
</feature>
<dbReference type="InterPro" id="IPR036869">
    <property type="entry name" value="J_dom_sf"/>
</dbReference>
<dbReference type="EMBL" id="JAVIJP010000052">
    <property type="protein sequence ID" value="KAL3625484.1"/>
    <property type="molecule type" value="Genomic_DNA"/>
</dbReference>
<feature type="transmembrane region" description="Helical" evidence="1">
    <location>
        <begin position="195"/>
        <end position="220"/>
    </location>
</feature>
<gene>
    <name evidence="3" type="ORF">CASFOL_030938</name>
</gene>
<evidence type="ECO:0000313" key="4">
    <source>
        <dbReference type="Proteomes" id="UP001632038"/>
    </source>
</evidence>